<accession>A0A0A9A7T2</accession>
<evidence type="ECO:0000313" key="1">
    <source>
        <dbReference type="EMBL" id="JAD47111.1"/>
    </source>
</evidence>
<name>A0A0A9A7T2_ARUDO</name>
<protein>
    <submittedName>
        <fullName evidence="1">Uncharacterized protein</fullName>
    </submittedName>
</protein>
<reference evidence="1" key="1">
    <citation type="submission" date="2014-09" db="EMBL/GenBank/DDBJ databases">
        <authorList>
            <person name="Magalhaes I.L.F."/>
            <person name="Oliveira U."/>
            <person name="Santos F.R."/>
            <person name="Vidigal T.H.D.A."/>
            <person name="Brescovit A.D."/>
            <person name="Santos A.J."/>
        </authorList>
    </citation>
    <scope>NUCLEOTIDE SEQUENCE</scope>
    <source>
        <tissue evidence="1">Shoot tissue taken approximately 20 cm above the soil surface</tissue>
    </source>
</reference>
<dbReference type="AlphaFoldDB" id="A0A0A9A7T2"/>
<proteinExistence type="predicted"/>
<reference evidence="1" key="2">
    <citation type="journal article" date="2015" name="Data Brief">
        <title>Shoot transcriptome of the giant reed, Arundo donax.</title>
        <authorList>
            <person name="Barrero R.A."/>
            <person name="Guerrero F.D."/>
            <person name="Moolhuijzen P."/>
            <person name="Goolsby J.A."/>
            <person name="Tidwell J."/>
            <person name="Bellgard S.E."/>
            <person name="Bellgard M.I."/>
        </authorList>
    </citation>
    <scope>NUCLEOTIDE SEQUENCE</scope>
    <source>
        <tissue evidence="1">Shoot tissue taken approximately 20 cm above the soil surface</tissue>
    </source>
</reference>
<dbReference type="EMBL" id="GBRH01250784">
    <property type="protein sequence ID" value="JAD47111.1"/>
    <property type="molecule type" value="Transcribed_RNA"/>
</dbReference>
<sequence>MGTGFCHVFELELLPEQGSRLFILVV</sequence>
<organism evidence="1">
    <name type="scientific">Arundo donax</name>
    <name type="common">Giant reed</name>
    <name type="synonym">Donax arundinaceus</name>
    <dbReference type="NCBI Taxonomy" id="35708"/>
    <lineage>
        <taxon>Eukaryota</taxon>
        <taxon>Viridiplantae</taxon>
        <taxon>Streptophyta</taxon>
        <taxon>Embryophyta</taxon>
        <taxon>Tracheophyta</taxon>
        <taxon>Spermatophyta</taxon>
        <taxon>Magnoliopsida</taxon>
        <taxon>Liliopsida</taxon>
        <taxon>Poales</taxon>
        <taxon>Poaceae</taxon>
        <taxon>PACMAD clade</taxon>
        <taxon>Arundinoideae</taxon>
        <taxon>Arundineae</taxon>
        <taxon>Arundo</taxon>
    </lineage>
</organism>